<proteinExistence type="predicted"/>
<dbReference type="Proteomes" id="UP000485058">
    <property type="component" value="Unassembled WGS sequence"/>
</dbReference>
<dbReference type="AlphaFoldDB" id="A0A699Y6L4"/>
<accession>A0A699Y6L4</accession>
<keyword evidence="4" id="KW-1185">Reference proteome</keyword>
<sequence>MLLTCCSQLLSQSAQQGQEHLLTRNQAPADADKRLTPLFHRNRTYRPNPARSNQLLCGTEHAAALCLAYPNCFSRHDRAMAHLIGRVQLQEVKEQACSEQAEACAPPVPRPHALPSARNDACEPHADRRMAPSPRTKLVARFVAARERGSSEDDSSSIRDLRAQLEAALAREEYKDAARLRDAIQLKTMDAKLAVEEANGYERDLGLRRSHPSYPSLGINHCWAGGGVRPRAFNITLEDVRIYADEAHAFVTCVEVINADDSQGRITATNIFEKQDGKWKITLHHGSEAPLRKKPSPFAT</sequence>
<dbReference type="Gene3D" id="3.10.450.50">
    <property type="match status" value="1"/>
</dbReference>
<dbReference type="PANTHER" id="PTHR34957">
    <property type="entry name" value="NUCLEAR TRANSPORT FACTOR 2 (NTF2) FAMILY PROTEIN"/>
    <property type="match status" value="1"/>
</dbReference>
<dbReference type="InterPro" id="IPR037401">
    <property type="entry name" value="SnoaL-like"/>
</dbReference>
<protein>
    <submittedName>
        <fullName evidence="3">UVR domain-containing protein</fullName>
    </submittedName>
</protein>
<comment type="caution">
    <text evidence="3">The sequence shown here is derived from an EMBL/GenBank/DDBJ whole genome shotgun (WGS) entry which is preliminary data.</text>
</comment>
<dbReference type="Pfam" id="PF13474">
    <property type="entry name" value="SnoaL_3"/>
    <property type="match status" value="1"/>
</dbReference>
<evidence type="ECO:0000259" key="2">
    <source>
        <dbReference type="Pfam" id="PF13474"/>
    </source>
</evidence>
<evidence type="ECO:0000256" key="1">
    <source>
        <dbReference type="SAM" id="MobiDB-lite"/>
    </source>
</evidence>
<dbReference type="InterPro" id="IPR032710">
    <property type="entry name" value="NTF2-like_dom_sf"/>
</dbReference>
<feature type="region of interest" description="Disordered" evidence="1">
    <location>
        <begin position="103"/>
        <end position="129"/>
    </location>
</feature>
<name>A0A699Y6L4_HAELA</name>
<feature type="compositionally biased region" description="Basic and acidic residues" evidence="1">
    <location>
        <begin position="120"/>
        <end position="129"/>
    </location>
</feature>
<organism evidence="3 4">
    <name type="scientific">Haematococcus lacustris</name>
    <name type="common">Green alga</name>
    <name type="synonym">Haematococcus pluvialis</name>
    <dbReference type="NCBI Taxonomy" id="44745"/>
    <lineage>
        <taxon>Eukaryota</taxon>
        <taxon>Viridiplantae</taxon>
        <taxon>Chlorophyta</taxon>
        <taxon>core chlorophytes</taxon>
        <taxon>Chlorophyceae</taxon>
        <taxon>CS clade</taxon>
        <taxon>Chlamydomonadales</taxon>
        <taxon>Haematococcaceae</taxon>
        <taxon>Haematococcus</taxon>
    </lineage>
</organism>
<dbReference type="SUPFAM" id="SSF54427">
    <property type="entry name" value="NTF2-like"/>
    <property type="match status" value="1"/>
</dbReference>
<dbReference type="EMBL" id="BLLF01000009">
    <property type="protein sequence ID" value="GFH05787.1"/>
    <property type="molecule type" value="Genomic_DNA"/>
</dbReference>
<feature type="domain" description="SnoaL-like" evidence="2">
    <location>
        <begin position="231"/>
        <end position="289"/>
    </location>
</feature>
<evidence type="ECO:0000313" key="4">
    <source>
        <dbReference type="Proteomes" id="UP000485058"/>
    </source>
</evidence>
<gene>
    <name evidence="3" type="ORF">HaLaN_00309</name>
</gene>
<dbReference type="PANTHER" id="PTHR34957:SF1">
    <property type="entry name" value="NUCLEAR TRANSPORT FACTOR 2 (NTF2) FAMILY PROTEIN"/>
    <property type="match status" value="1"/>
</dbReference>
<reference evidence="3 4" key="1">
    <citation type="submission" date="2020-02" db="EMBL/GenBank/DDBJ databases">
        <title>Draft genome sequence of Haematococcus lacustris strain NIES-144.</title>
        <authorList>
            <person name="Morimoto D."/>
            <person name="Nakagawa S."/>
            <person name="Yoshida T."/>
            <person name="Sawayama S."/>
        </authorList>
    </citation>
    <scope>NUCLEOTIDE SEQUENCE [LARGE SCALE GENOMIC DNA]</scope>
    <source>
        <strain evidence="3 4">NIES-144</strain>
    </source>
</reference>
<evidence type="ECO:0000313" key="3">
    <source>
        <dbReference type="EMBL" id="GFH05787.1"/>
    </source>
</evidence>